<name>A0ABP9UNM8_9BACT</name>
<reference evidence="1 2" key="1">
    <citation type="submission" date="2024-02" db="EMBL/GenBank/DDBJ databases">
        <title>Haloferula sargassicola NBRC 104335.</title>
        <authorList>
            <person name="Ichikawa N."/>
            <person name="Katano-Makiyama Y."/>
            <person name="Hidaka K."/>
        </authorList>
    </citation>
    <scope>NUCLEOTIDE SEQUENCE [LARGE SCALE GENOMIC DNA]</scope>
    <source>
        <strain evidence="1 2">NBRC 104335</strain>
    </source>
</reference>
<organism evidence="1 2">
    <name type="scientific">Haloferula sargassicola</name>
    <dbReference type="NCBI Taxonomy" id="490096"/>
    <lineage>
        <taxon>Bacteria</taxon>
        <taxon>Pseudomonadati</taxon>
        <taxon>Verrucomicrobiota</taxon>
        <taxon>Verrucomicrobiia</taxon>
        <taxon>Verrucomicrobiales</taxon>
        <taxon>Verrucomicrobiaceae</taxon>
        <taxon>Haloferula</taxon>
    </lineage>
</organism>
<dbReference type="Proteomes" id="UP001476282">
    <property type="component" value="Unassembled WGS sequence"/>
</dbReference>
<proteinExistence type="predicted"/>
<evidence type="ECO:0000313" key="1">
    <source>
        <dbReference type="EMBL" id="GAA5481951.1"/>
    </source>
</evidence>
<dbReference type="EMBL" id="BAABRI010000005">
    <property type="protein sequence ID" value="GAA5481951.1"/>
    <property type="molecule type" value="Genomic_DNA"/>
</dbReference>
<sequence>MADAGLGIWRVPICIGLDSNKTIDYKPVFGCQFGVVGGLPVARLLKVFTWHVLKGYLETKARLPTLGEYPMFNGEWPERGFDEWFLAVAAYPRLAESGVLSFVPTDARSLLLALDIEYVTWANPASEMVFVRGHGGEDECAF</sequence>
<evidence type="ECO:0000313" key="2">
    <source>
        <dbReference type="Proteomes" id="UP001476282"/>
    </source>
</evidence>
<accession>A0ABP9UNM8</accession>
<comment type="caution">
    <text evidence="1">The sequence shown here is derived from an EMBL/GenBank/DDBJ whole genome shotgun (WGS) entry which is preliminary data.</text>
</comment>
<keyword evidence="2" id="KW-1185">Reference proteome</keyword>
<protein>
    <submittedName>
        <fullName evidence="1">Uncharacterized protein</fullName>
    </submittedName>
</protein>
<gene>
    <name evidence="1" type="ORF">Hsar01_01166</name>
</gene>